<evidence type="ECO:0000256" key="1">
    <source>
        <dbReference type="ARBA" id="ARBA00004141"/>
    </source>
</evidence>
<keyword evidence="5" id="KW-0547">Nucleotide-binding</keyword>
<gene>
    <name evidence="13" type="ORF">DAEQUDRAFT_688889</name>
</gene>
<dbReference type="Pfam" id="PF00664">
    <property type="entry name" value="ABC_membrane"/>
    <property type="match status" value="2"/>
</dbReference>
<dbReference type="CDD" id="cd03250">
    <property type="entry name" value="ABCC_MRP_domain1"/>
    <property type="match status" value="1"/>
</dbReference>
<evidence type="ECO:0000259" key="11">
    <source>
        <dbReference type="PROSITE" id="PS50893"/>
    </source>
</evidence>
<feature type="domain" description="ABC transmembrane type-1" evidence="12">
    <location>
        <begin position="937"/>
        <end position="1210"/>
    </location>
</feature>
<dbReference type="SUPFAM" id="SSF52540">
    <property type="entry name" value="P-loop containing nucleoside triphosphate hydrolases"/>
    <property type="match status" value="2"/>
</dbReference>
<accession>A0A165RDB9</accession>
<dbReference type="InterPro" id="IPR017871">
    <property type="entry name" value="ABC_transporter-like_CS"/>
</dbReference>
<dbReference type="PANTHER" id="PTHR24223">
    <property type="entry name" value="ATP-BINDING CASSETTE SUB-FAMILY C"/>
    <property type="match status" value="1"/>
</dbReference>
<keyword evidence="14" id="KW-1185">Reference proteome</keyword>
<feature type="compositionally biased region" description="Basic and acidic residues" evidence="9">
    <location>
        <begin position="629"/>
        <end position="658"/>
    </location>
</feature>
<dbReference type="InterPro" id="IPR050173">
    <property type="entry name" value="ABC_transporter_C-like"/>
</dbReference>
<feature type="domain" description="ABC transmembrane type-1" evidence="12">
    <location>
        <begin position="234"/>
        <end position="530"/>
    </location>
</feature>
<evidence type="ECO:0000256" key="4">
    <source>
        <dbReference type="ARBA" id="ARBA00022692"/>
    </source>
</evidence>
<feature type="domain" description="ABC transporter" evidence="11">
    <location>
        <begin position="1249"/>
        <end position="1489"/>
    </location>
</feature>
<dbReference type="FunFam" id="3.40.50.300:FF:000565">
    <property type="entry name" value="ABC bile acid transporter"/>
    <property type="match status" value="1"/>
</dbReference>
<dbReference type="InterPro" id="IPR003593">
    <property type="entry name" value="AAA+_ATPase"/>
</dbReference>
<dbReference type="PROSITE" id="PS50929">
    <property type="entry name" value="ABC_TM1F"/>
    <property type="match status" value="2"/>
</dbReference>
<dbReference type="CDD" id="cd18597">
    <property type="entry name" value="ABC_6TM_YOR1_D1_like"/>
    <property type="match status" value="1"/>
</dbReference>
<name>A0A165RDB9_9APHY</name>
<dbReference type="OrthoDB" id="6500128at2759"/>
<dbReference type="CDD" id="cd18606">
    <property type="entry name" value="ABC_6TM_YOR1_D2_like"/>
    <property type="match status" value="1"/>
</dbReference>
<feature type="compositionally biased region" description="Basic and acidic residues" evidence="9">
    <location>
        <begin position="153"/>
        <end position="179"/>
    </location>
</feature>
<dbReference type="FunFam" id="1.20.1560.10:FF:000010">
    <property type="entry name" value="Multidrug resistance-associated ABC transporter"/>
    <property type="match status" value="1"/>
</dbReference>
<dbReference type="GO" id="GO:0016887">
    <property type="term" value="F:ATP hydrolysis activity"/>
    <property type="evidence" value="ECO:0007669"/>
    <property type="project" value="InterPro"/>
</dbReference>
<dbReference type="STRING" id="1314783.A0A165RDB9"/>
<feature type="transmembrane region" description="Helical" evidence="10">
    <location>
        <begin position="1162"/>
        <end position="1179"/>
    </location>
</feature>
<dbReference type="GO" id="GO:0005524">
    <property type="term" value="F:ATP binding"/>
    <property type="evidence" value="ECO:0007669"/>
    <property type="project" value="UniProtKB-KW"/>
</dbReference>
<dbReference type="FunFam" id="3.40.50.300:FF:000997">
    <property type="entry name" value="Multidrug resistance-associated protein 1"/>
    <property type="match status" value="1"/>
</dbReference>
<dbReference type="Gene3D" id="1.20.1560.10">
    <property type="entry name" value="ABC transporter type 1, transmembrane domain"/>
    <property type="match status" value="2"/>
</dbReference>
<dbReference type="Gene3D" id="3.40.50.300">
    <property type="entry name" value="P-loop containing nucleotide triphosphate hydrolases"/>
    <property type="match status" value="2"/>
</dbReference>
<keyword evidence="8 10" id="KW-0472">Membrane</keyword>
<dbReference type="PANTHER" id="PTHR24223:SF456">
    <property type="entry name" value="MULTIDRUG RESISTANCE-ASSOCIATED PROTEIN LETHAL(2)03659"/>
    <property type="match status" value="1"/>
</dbReference>
<feature type="transmembrane region" description="Helical" evidence="10">
    <location>
        <begin position="1071"/>
        <end position="1090"/>
    </location>
</feature>
<feature type="compositionally biased region" description="Basic and acidic residues" evidence="9">
    <location>
        <begin position="599"/>
        <end position="618"/>
    </location>
</feature>
<keyword evidence="3" id="KW-0813">Transport</keyword>
<feature type="transmembrane region" description="Helical" evidence="10">
    <location>
        <begin position="284"/>
        <end position="304"/>
    </location>
</feature>
<dbReference type="InterPro" id="IPR027417">
    <property type="entry name" value="P-loop_NTPase"/>
</dbReference>
<dbReference type="Proteomes" id="UP000076727">
    <property type="component" value="Unassembled WGS sequence"/>
</dbReference>
<dbReference type="EMBL" id="KV429050">
    <property type="protein sequence ID" value="KZT70604.1"/>
    <property type="molecule type" value="Genomic_DNA"/>
</dbReference>
<evidence type="ECO:0000256" key="5">
    <source>
        <dbReference type="ARBA" id="ARBA00022741"/>
    </source>
</evidence>
<evidence type="ECO:0000256" key="7">
    <source>
        <dbReference type="ARBA" id="ARBA00022989"/>
    </source>
</evidence>
<feature type="transmembrane region" description="Helical" evidence="10">
    <location>
        <begin position="925"/>
        <end position="945"/>
    </location>
</feature>
<reference evidence="13 14" key="1">
    <citation type="journal article" date="2016" name="Mol. Biol. Evol.">
        <title>Comparative Genomics of Early-Diverging Mushroom-Forming Fungi Provides Insights into the Origins of Lignocellulose Decay Capabilities.</title>
        <authorList>
            <person name="Nagy L.G."/>
            <person name="Riley R."/>
            <person name="Tritt A."/>
            <person name="Adam C."/>
            <person name="Daum C."/>
            <person name="Floudas D."/>
            <person name="Sun H."/>
            <person name="Yadav J.S."/>
            <person name="Pangilinan J."/>
            <person name="Larsson K.H."/>
            <person name="Matsuura K."/>
            <person name="Barry K."/>
            <person name="Labutti K."/>
            <person name="Kuo R."/>
            <person name="Ohm R.A."/>
            <person name="Bhattacharya S.S."/>
            <person name="Shirouzu T."/>
            <person name="Yoshinaga Y."/>
            <person name="Martin F.M."/>
            <person name="Grigoriev I.V."/>
            <person name="Hibbett D.S."/>
        </authorList>
    </citation>
    <scope>NUCLEOTIDE SEQUENCE [LARGE SCALE GENOMIC DNA]</scope>
    <source>
        <strain evidence="13 14">L-15889</strain>
    </source>
</reference>
<evidence type="ECO:0000256" key="9">
    <source>
        <dbReference type="SAM" id="MobiDB-lite"/>
    </source>
</evidence>
<evidence type="ECO:0000259" key="12">
    <source>
        <dbReference type="PROSITE" id="PS50929"/>
    </source>
</evidence>
<keyword evidence="6" id="KW-0067">ATP-binding</keyword>
<evidence type="ECO:0000256" key="2">
    <source>
        <dbReference type="ARBA" id="ARBA00009726"/>
    </source>
</evidence>
<dbReference type="PROSITE" id="PS50893">
    <property type="entry name" value="ABC_TRANSPORTER_2"/>
    <property type="match status" value="2"/>
</dbReference>
<evidence type="ECO:0000256" key="6">
    <source>
        <dbReference type="ARBA" id="ARBA00022840"/>
    </source>
</evidence>
<feature type="compositionally biased region" description="Polar residues" evidence="9">
    <location>
        <begin position="135"/>
        <end position="152"/>
    </location>
</feature>
<dbReference type="Pfam" id="PF00005">
    <property type="entry name" value="ABC_tran"/>
    <property type="match status" value="2"/>
</dbReference>
<feature type="transmembrane region" description="Helical" evidence="10">
    <location>
        <begin position="389"/>
        <end position="412"/>
    </location>
</feature>
<feature type="region of interest" description="Disordered" evidence="9">
    <location>
        <begin position="575"/>
        <end position="658"/>
    </location>
</feature>
<dbReference type="CDD" id="cd03244">
    <property type="entry name" value="ABCC_MRP_domain2"/>
    <property type="match status" value="1"/>
</dbReference>
<feature type="transmembrane region" description="Helical" evidence="10">
    <location>
        <begin position="363"/>
        <end position="383"/>
    </location>
</feature>
<dbReference type="GO" id="GO:0140359">
    <property type="term" value="F:ABC-type transporter activity"/>
    <property type="evidence" value="ECO:0007669"/>
    <property type="project" value="InterPro"/>
</dbReference>
<dbReference type="GO" id="GO:0016020">
    <property type="term" value="C:membrane"/>
    <property type="evidence" value="ECO:0007669"/>
    <property type="project" value="UniProtKB-SubCell"/>
</dbReference>
<evidence type="ECO:0000256" key="8">
    <source>
        <dbReference type="ARBA" id="ARBA00023136"/>
    </source>
</evidence>
<dbReference type="FunFam" id="1.20.1560.10:FF:000006">
    <property type="entry name" value="ATP-binding cassette, sub-family C (CFTR/MRP), member 9"/>
    <property type="match status" value="1"/>
</dbReference>
<keyword evidence="4 10" id="KW-0812">Transmembrane</keyword>
<sequence>MPKFSCAGSRRRSLFESEETRICNGGDTHYLSLNWIPIRSLSSTAMRNPLRPTPAPPGFGEGKVAPARKSSWISKLLFGWLDPFLSVGFSRPLQKEDLWALPQDWLTDPLTDELERTFYQRCPPEKRPRAWAEPESTQQRPVSIASTQSTTIADEKRTANDNTALDEKHANAIDDKNDIDLEENVLSEPGSGDGSGSGSQKQAGKSKTAEKAQQPKHDESLLKSLNKCYFWLWWTAGILTLVANTLQTTTPLVNQRLLSWLEDRYYYWKAPVADRELIARPQGIGYGIGLAFAIFAMQEVYSLMTCHYTLMSMEVGLLVRTSVVGAIYRKSLRLSARSRLEHSVGKITTMISADATRLERNTYYAHNLWVAPIQIAICLALLIKTLGYSALVGLGVFLLGFPVQVACAIVMFKQRSKGVLLTDKRVRTVTEVLQGIRLIKFFAWEEFFEHEVSKIRRKEVSRVRKIGLAVANLISVVTIMPILAAVLSFITYGLSGHDLNVSIIFTALQYFNIIRQPLMFFPMVVASCTDSIVALGRIGEFLTAEELDEAYTIEPESKFAIDTEGDFTWESVHKPAPEKLPDFSNVQGANKRGPPRPPPPKEKKGQEKKGKKIEEGKRSGRGFKFGWKGKKDEPVLPTDRLNEVKDEQKKADEQAEEKPFQLKDVSFKVPSGSFAVILGPIGSGKSSLMQALIGEMRRTKGHTVLSSSVAYVPQNAWIMNATLRENIVFGREDKEEKFRAVVKACCLERDLEMLPYGEKTEIGEKGINLSGGQKARVSLARAAYSEADIILMDDSLSAIDAHTGKQILDNLFLNGPLSGKTRVLVTHALHVLDKADCIFVMKEGTITERGSYDDLMRNSVTFSRMIEEYGSIEREKDKAEASVVEKVDESAALGAAKETDIAQPQLMQEEERLTGSVAWNTYGAFYRYAGGLAWVPLLILLVALMQGAQVANNIFLGDWTAESVKGFTQGDYMGTYAALGVATALFSFGVSYSLTVSSLAAGYTMFQMAFAHVMHSSVSFFDTTPIGRIISRLSRDQDTIDAEISMTLFVLLSTISSVVGTVFLVFYTFPYLGIIFVPLVIFYTFAAVYYRRSSVETKRLDSILRSKLYSSYAESLTGLSTVRAYGEEGKFIKKTEQGLDLENRAYYMVIAIQQWLSTRLDLLGNILVLGIALFAAGFSKTISPSKVGVVLSYTLSITQVFSQVVQTYAQNEQNFNAVERILYYIDLPSEGDYTKPSDPPASWPEKGEIRFKDVDLAYREGLPLVLKQVTFSGRPGEKIGIVGRTGAGKSSLMQALFRTVNIVGGSIEIDGVDTRDIGLKTLRSRLALVPQDNVLFKGTLRQNLDPEGTRTDAELISALQRTWLLPKDGTHDAAAEAKFSLDSVVGDDGNNYSAGEKQMLALCRALAKNSRIIVLDEATSNVDLEMDAKLQKTIQQEFAASTLLCIAHRLNTIVYYDRVLLMDAGRVAEFDTPLNLFDKEDSIFRSLCNQAGLSRQDILRIRSNVPDAAVS</sequence>
<evidence type="ECO:0000256" key="3">
    <source>
        <dbReference type="ARBA" id="ARBA00022448"/>
    </source>
</evidence>
<comment type="subcellular location">
    <subcellularLocation>
        <location evidence="1">Membrane</location>
        <topology evidence="1">Multi-pass membrane protein</topology>
    </subcellularLocation>
</comment>
<feature type="transmembrane region" description="Helical" evidence="10">
    <location>
        <begin position="1042"/>
        <end position="1065"/>
    </location>
</feature>
<keyword evidence="7 10" id="KW-1133">Transmembrane helix</keyword>
<feature type="transmembrane region" description="Helical" evidence="10">
    <location>
        <begin position="466"/>
        <end position="494"/>
    </location>
</feature>
<feature type="compositionally biased region" description="Basic and acidic residues" evidence="9">
    <location>
        <begin position="207"/>
        <end position="217"/>
    </location>
</feature>
<feature type="domain" description="ABC transporter" evidence="11">
    <location>
        <begin position="642"/>
        <end position="868"/>
    </location>
</feature>
<protein>
    <submittedName>
        <fullName evidence="13">Multidrug resistance-associated ABC transporter</fullName>
    </submittedName>
</protein>
<dbReference type="InterPro" id="IPR003439">
    <property type="entry name" value="ABC_transporter-like_ATP-bd"/>
</dbReference>
<dbReference type="SMART" id="SM00382">
    <property type="entry name" value="AAA"/>
    <property type="match status" value="2"/>
</dbReference>
<evidence type="ECO:0000313" key="13">
    <source>
        <dbReference type="EMBL" id="KZT70604.1"/>
    </source>
</evidence>
<comment type="similarity">
    <text evidence="2">Belongs to the ABC transporter superfamily. ABCC family. Conjugate transporter (TC 3.A.1.208) subfamily.</text>
</comment>
<evidence type="ECO:0000313" key="14">
    <source>
        <dbReference type="Proteomes" id="UP000076727"/>
    </source>
</evidence>
<evidence type="ECO:0000256" key="10">
    <source>
        <dbReference type="SAM" id="Phobius"/>
    </source>
</evidence>
<dbReference type="InterPro" id="IPR036640">
    <property type="entry name" value="ABC1_TM_sf"/>
</dbReference>
<feature type="transmembrane region" description="Helical" evidence="10">
    <location>
        <begin position="975"/>
        <end position="994"/>
    </location>
</feature>
<dbReference type="SUPFAM" id="SSF90123">
    <property type="entry name" value="ABC transporter transmembrane region"/>
    <property type="match status" value="2"/>
</dbReference>
<organism evidence="13 14">
    <name type="scientific">Daedalea quercina L-15889</name>
    <dbReference type="NCBI Taxonomy" id="1314783"/>
    <lineage>
        <taxon>Eukaryota</taxon>
        <taxon>Fungi</taxon>
        <taxon>Dikarya</taxon>
        <taxon>Basidiomycota</taxon>
        <taxon>Agaricomycotina</taxon>
        <taxon>Agaricomycetes</taxon>
        <taxon>Polyporales</taxon>
        <taxon>Fomitopsis</taxon>
    </lineage>
</organism>
<proteinExistence type="inferred from homology"/>
<dbReference type="PROSITE" id="PS00211">
    <property type="entry name" value="ABC_TRANSPORTER_1"/>
    <property type="match status" value="2"/>
</dbReference>
<feature type="region of interest" description="Disordered" evidence="9">
    <location>
        <begin position="125"/>
        <end position="217"/>
    </location>
</feature>
<dbReference type="InterPro" id="IPR011527">
    <property type="entry name" value="ABC1_TM_dom"/>
</dbReference>